<proteinExistence type="predicted"/>
<dbReference type="EMBL" id="VCDI01000008">
    <property type="protein sequence ID" value="TLU71135.1"/>
    <property type="molecule type" value="Genomic_DNA"/>
</dbReference>
<dbReference type="GO" id="GO:0005524">
    <property type="term" value="F:ATP binding"/>
    <property type="evidence" value="ECO:0007669"/>
    <property type="project" value="InterPro"/>
</dbReference>
<protein>
    <recommendedName>
        <fullName evidence="1">IstB-like ATP-binding domain-containing protein</fullName>
    </recommendedName>
</protein>
<sequence length="177" mass="19503">MDVLETVLRGELDTRRAPARTMLARVAGFPAIKTLDQFDFEFAVGAPRQQIQQLAGMSFIERAESVILLGPSGVGKTHLAISLGYLATQAGIKTRFVTAADLVLLLEVAQRQGRLKEALHRAVSTLEVIPRQWIVVHYVRENFTCRECAKVSQAPVLSDVTARDRAGPSLLAMIMFE</sequence>
<dbReference type="SUPFAM" id="SSF52540">
    <property type="entry name" value="P-loop containing nucleoside triphosphate hydrolases"/>
    <property type="match status" value="1"/>
</dbReference>
<dbReference type="Proteomes" id="UP000305654">
    <property type="component" value="Unassembled WGS sequence"/>
</dbReference>
<feature type="domain" description="IstB-like ATP-binding" evidence="1">
    <location>
        <begin position="1"/>
        <end position="123"/>
    </location>
</feature>
<name>A0A5R9J0E3_9PROT</name>
<evidence type="ECO:0000313" key="3">
    <source>
        <dbReference type="Proteomes" id="UP000305654"/>
    </source>
</evidence>
<keyword evidence="3" id="KW-1185">Reference proteome</keyword>
<comment type="caution">
    <text evidence="2">The sequence shown here is derived from an EMBL/GenBank/DDBJ whole genome shotgun (WGS) entry which is preliminary data.</text>
</comment>
<dbReference type="AlphaFoldDB" id="A0A5R9J0E3"/>
<gene>
    <name evidence="2" type="ORF">FE263_18355</name>
</gene>
<evidence type="ECO:0000259" key="1">
    <source>
        <dbReference type="Pfam" id="PF01695"/>
    </source>
</evidence>
<evidence type="ECO:0000313" key="2">
    <source>
        <dbReference type="EMBL" id="TLU71135.1"/>
    </source>
</evidence>
<reference evidence="2 3" key="1">
    <citation type="submission" date="2019-05" db="EMBL/GenBank/DDBJ databases">
        <authorList>
            <person name="Pankratov T."/>
            <person name="Grouzdev D."/>
        </authorList>
    </citation>
    <scope>NUCLEOTIDE SEQUENCE [LARGE SCALE GENOMIC DNA]</scope>
    <source>
        <strain evidence="2 3">KEBCLARHB70R</strain>
    </source>
</reference>
<dbReference type="RefSeq" id="WP_138327492.1">
    <property type="nucleotide sequence ID" value="NZ_VCDI01000008.1"/>
</dbReference>
<dbReference type="OrthoDB" id="8150723at2"/>
<organism evidence="2 3">
    <name type="scientific">Lichenicoccus roseus</name>
    <dbReference type="NCBI Taxonomy" id="2683649"/>
    <lineage>
        <taxon>Bacteria</taxon>
        <taxon>Pseudomonadati</taxon>
        <taxon>Pseudomonadota</taxon>
        <taxon>Alphaproteobacteria</taxon>
        <taxon>Acetobacterales</taxon>
        <taxon>Acetobacteraceae</taxon>
        <taxon>Lichenicoccus</taxon>
    </lineage>
</organism>
<dbReference type="InterPro" id="IPR027417">
    <property type="entry name" value="P-loop_NTPase"/>
</dbReference>
<dbReference type="InterPro" id="IPR002611">
    <property type="entry name" value="IstB_ATP-bd"/>
</dbReference>
<dbReference type="Gene3D" id="3.40.50.300">
    <property type="entry name" value="P-loop containing nucleotide triphosphate hydrolases"/>
    <property type="match status" value="1"/>
</dbReference>
<accession>A0A5R9J0E3</accession>
<dbReference type="Pfam" id="PF01695">
    <property type="entry name" value="IstB_IS21"/>
    <property type="match status" value="1"/>
</dbReference>